<dbReference type="Pfam" id="PF00186">
    <property type="entry name" value="DHFR_1"/>
    <property type="match status" value="1"/>
</dbReference>
<dbReference type="InterPro" id="IPR001796">
    <property type="entry name" value="DHFR_dom"/>
</dbReference>
<evidence type="ECO:0000256" key="1">
    <source>
        <dbReference type="ARBA" id="ARBA00004903"/>
    </source>
</evidence>
<comment type="similarity">
    <text evidence="2 8">Belongs to the dihydrofolate reductase family.</text>
</comment>
<keyword evidence="11" id="KW-1185">Reference proteome</keyword>
<dbReference type="eggNOG" id="COG0262">
    <property type="taxonomic scope" value="Bacteria"/>
</dbReference>
<evidence type="ECO:0000256" key="7">
    <source>
        <dbReference type="ARBA" id="ARBA00025067"/>
    </source>
</evidence>
<dbReference type="EMBL" id="BASZ01000004">
    <property type="protein sequence ID" value="GAD49004.1"/>
    <property type="molecule type" value="Genomic_DNA"/>
</dbReference>
<keyword evidence="4 8" id="KW-0554">One-carbon metabolism</keyword>
<evidence type="ECO:0000256" key="8">
    <source>
        <dbReference type="PIRNR" id="PIRNR000194"/>
    </source>
</evidence>
<name>U2ZUE7_9SPHN</name>
<dbReference type="Proteomes" id="UP000016568">
    <property type="component" value="Unassembled WGS sequence"/>
</dbReference>
<evidence type="ECO:0000256" key="3">
    <source>
        <dbReference type="ARBA" id="ARBA00012856"/>
    </source>
</evidence>
<proteinExistence type="inferred from homology"/>
<dbReference type="RefSeq" id="WP_021689911.1">
    <property type="nucleotide sequence ID" value="NZ_BASZ01000004.1"/>
</dbReference>
<dbReference type="EC" id="1.5.1.3" evidence="3 8"/>
<dbReference type="SUPFAM" id="SSF53597">
    <property type="entry name" value="Dihydrofolate reductase-like"/>
    <property type="match status" value="1"/>
</dbReference>
<comment type="function">
    <text evidence="7 8">Key enzyme in folate metabolism. Catalyzes an essential reaction for de novo glycine and purine synthesis, and for DNA precursor synthesis.</text>
</comment>
<evidence type="ECO:0000259" key="9">
    <source>
        <dbReference type="PROSITE" id="PS51330"/>
    </source>
</evidence>
<dbReference type="GO" id="GO:0046452">
    <property type="term" value="P:dihydrofolate metabolic process"/>
    <property type="evidence" value="ECO:0007669"/>
    <property type="project" value="TreeGrafter"/>
</dbReference>
<evidence type="ECO:0000256" key="5">
    <source>
        <dbReference type="ARBA" id="ARBA00022857"/>
    </source>
</evidence>
<dbReference type="GO" id="GO:0046654">
    <property type="term" value="P:tetrahydrofolate biosynthetic process"/>
    <property type="evidence" value="ECO:0007669"/>
    <property type="project" value="UniProtKB-UniPathway"/>
</dbReference>
<comment type="pathway">
    <text evidence="1 8">Cofactor biosynthesis; tetrahydrofolate biosynthesis; 5,6,7,8-tetrahydrofolate from 7,8-dihydrofolate: step 1/1.</text>
</comment>
<dbReference type="AlphaFoldDB" id="U2ZUE7"/>
<comment type="caution">
    <text evidence="10">The sequence shown here is derived from an EMBL/GenBank/DDBJ whole genome shotgun (WGS) entry which is preliminary data.</text>
</comment>
<reference evidence="10 11" key="1">
    <citation type="submission" date="2013-09" db="EMBL/GenBank/DDBJ databases">
        <title>Whole genome shotgun sequence of Novosphingobium tardaugens NBRC 16725.</title>
        <authorList>
            <person name="Isaki S."/>
            <person name="Hosoyama A."/>
            <person name="Tsuchikane K."/>
            <person name="Katsumata H."/>
            <person name="Ando Y."/>
            <person name="Yamazaki S."/>
            <person name="Fujita N."/>
        </authorList>
    </citation>
    <scope>NUCLEOTIDE SEQUENCE [LARGE SCALE GENOMIC DNA]</scope>
    <source>
        <strain evidence="10 11">NBRC 16725</strain>
    </source>
</reference>
<dbReference type="FunFam" id="3.40.430.10:FF:000001">
    <property type="entry name" value="Dihydrofolate reductase"/>
    <property type="match status" value="1"/>
</dbReference>
<evidence type="ECO:0000256" key="6">
    <source>
        <dbReference type="ARBA" id="ARBA00023002"/>
    </source>
</evidence>
<organism evidence="10 11">
    <name type="scientific">Caenibius tardaugens NBRC 16725</name>
    <dbReference type="NCBI Taxonomy" id="1219035"/>
    <lineage>
        <taxon>Bacteria</taxon>
        <taxon>Pseudomonadati</taxon>
        <taxon>Pseudomonadota</taxon>
        <taxon>Alphaproteobacteria</taxon>
        <taxon>Sphingomonadales</taxon>
        <taxon>Erythrobacteraceae</taxon>
        <taxon>Caenibius</taxon>
    </lineage>
</organism>
<dbReference type="PANTHER" id="PTHR48069">
    <property type="entry name" value="DIHYDROFOLATE REDUCTASE"/>
    <property type="match status" value="1"/>
</dbReference>
<dbReference type="PANTHER" id="PTHR48069:SF3">
    <property type="entry name" value="DIHYDROFOLATE REDUCTASE"/>
    <property type="match status" value="1"/>
</dbReference>
<evidence type="ECO:0000256" key="2">
    <source>
        <dbReference type="ARBA" id="ARBA00009539"/>
    </source>
</evidence>
<dbReference type="GO" id="GO:0004146">
    <property type="term" value="F:dihydrofolate reductase activity"/>
    <property type="evidence" value="ECO:0007669"/>
    <property type="project" value="UniProtKB-EC"/>
</dbReference>
<dbReference type="OrthoDB" id="9804315at2"/>
<dbReference type="PRINTS" id="PR00070">
    <property type="entry name" value="DHFR"/>
</dbReference>
<dbReference type="InterPro" id="IPR012259">
    <property type="entry name" value="DHFR"/>
</dbReference>
<dbReference type="PIRSF" id="PIRSF000194">
    <property type="entry name" value="DHFR"/>
    <property type="match status" value="1"/>
</dbReference>
<dbReference type="KEGG" id="ntd:EGO55_08200"/>
<dbReference type="CDD" id="cd00209">
    <property type="entry name" value="DHFR"/>
    <property type="match status" value="1"/>
</dbReference>
<dbReference type="PROSITE" id="PS51330">
    <property type="entry name" value="DHFR_2"/>
    <property type="match status" value="1"/>
</dbReference>
<dbReference type="GO" id="GO:0005829">
    <property type="term" value="C:cytosol"/>
    <property type="evidence" value="ECO:0007669"/>
    <property type="project" value="TreeGrafter"/>
</dbReference>
<sequence>MARDLFLIYARADNGTIGRDNALPWRIPADLRHFKAMTLGKPMIMGRKTFESFGKPLPGRRHIVLTRDRTWHAEGAEVAATVDEALGLAGAGEIAVVGGAEIYALFLPLADRVELTEVHAQIAGDTVMPPLDDAWQESAREDHPAENGSPAFSFVTLRRAVKAVS</sequence>
<dbReference type="InterPro" id="IPR024072">
    <property type="entry name" value="DHFR-like_dom_sf"/>
</dbReference>
<evidence type="ECO:0000313" key="11">
    <source>
        <dbReference type="Proteomes" id="UP000016568"/>
    </source>
</evidence>
<dbReference type="GO" id="GO:0070401">
    <property type="term" value="F:NADP+ binding"/>
    <property type="evidence" value="ECO:0007669"/>
    <property type="project" value="UniProtKB-ARBA"/>
</dbReference>
<gene>
    <name evidence="10" type="primary">folA</name>
    <name evidence="10" type="ORF">NT2_04_04170</name>
</gene>
<protein>
    <recommendedName>
        <fullName evidence="3 8">Dihydrofolate reductase</fullName>
        <ecNumber evidence="3 8">1.5.1.3</ecNumber>
    </recommendedName>
</protein>
<feature type="domain" description="DHFR" evidence="9">
    <location>
        <begin position="1"/>
        <end position="159"/>
    </location>
</feature>
<dbReference type="GO" id="GO:0046655">
    <property type="term" value="P:folic acid metabolic process"/>
    <property type="evidence" value="ECO:0007669"/>
    <property type="project" value="TreeGrafter"/>
</dbReference>
<comment type="catalytic activity">
    <reaction evidence="8">
        <text>(6S)-5,6,7,8-tetrahydrofolate + NADP(+) = 7,8-dihydrofolate + NADPH + H(+)</text>
        <dbReference type="Rhea" id="RHEA:15009"/>
        <dbReference type="ChEBI" id="CHEBI:15378"/>
        <dbReference type="ChEBI" id="CHEBI:57451"/>
        <dbReference type="ChEBI" id="CHEBI:57453"/>
        <dbReference type="ChEBI" id="CHEBI:57783"/>
        <dbReference type="ChEBI" id="CHEBI:58349"/>
        <dbReference type="EC" id="1.5.1.3"/>
    </reaction>
</comment>
<evidence type="ECO:0000256" key="4">
    <source>
        <dbReference type="ARBA" id="ARBA00022563"/>
    </source>
</evidence>
<dbReference type="UniPathway" id="UPA00077">
    <property type="reaction ID" value="UER00158"/>
</dbReference>
<keyword evidence="6 8" id="KW-0560">Oxidoreductase</keyword>
<keyword evidence="5 8" id="KW-0521">NADP</keyword>
<evidence type="ECO:0000313" key="10">
    <source>
        <dbReference type="EMBL" id="GAD49004.1"/>
    </source>
</evidence>
<dbReference type="Gene3D" id="3.40.430.10">
    <property type="entry name" value="Dihydrofolate Reductase, subunit A"/>
    <property type="match status" value="1"/>
</dbReference>
<dbReference type="GO" id="GO:0006730">
    <property type="term" value="P:one-carbon metabolic process"/>
    <property type="evidence" value="ECO:0007669"/>
    <property type="project" value="UniProtKB-KW"/>
</dbReference>
<accession>U2ZUE7</accession>